<dbReference type="AlphaFoldDB" id="A0A969WDC8"/>
<sequence>MSLKVISSGPLSTVQDLGRSGWRHLGVGLAGALDADAARIANRLVGNAADAAVIECTLQAPTLELLQPCRLAICGAPLQGRYRGADDSLLTIDSGRRFDLLPGRIELGRLRGAARAWIAVSGGIDVAAVLGSRSTDLRAGFGGLLGRALAADDVLPLGAARTDFTRSRAAPWSIRVDAPPRTAVLRYVPSAQPAAVALARREWQIDARSNRQGLRLSGDALPSPPANGISAAVAPGTIQLPPDGQPIVLLADAQTVGGYPRLGDVIGADRNRLAQLLPGQRVRFEAVSVEQARELATQRAAAMAALEHAIAQYGGN</sequence>
<comment type="caution">
    <text evidence="5">The sequence shown here is derived from an EMBL/GenBank/DDBJ whole genome shotgun (WGS) entry which is preliminary data.</text>
</comment>
<dbReference type="RefSeq" id="WP_168148645.1">
    <property type="nucleotide sequence ID" value="NZ_JAAVXB010000007.1"/>
</dbReference>
<dbReference type="InterPro" id="IPR052708">
    <property type="entry name" value="PxpC"/>
</dbReference>
<keyword evidence="6" id="KW-1185">Reference proteome</keyword>
<dbReference type="Proteomes" id="UP000653472">
    <property type="component" value="Unassembled WGS sequence"/>
</dbReference>
<dbReference type="SMART" id="SM00797">
    <property type="entry name" value="AHS2"/>
    <property type="match status" value="1"/>
</dbReference>
<proteinExistence type="predicted"/>
<dbReference type="GO" id="GO:0005524">
    <property type="term" value="F:ATP binding"/>
    <property type="evidence" value="ECO:0007669"/>
    <property type="project" value="UniProtKB-KW"/>
</dbReference>
<evidence type="ECO:0000256" key="1">
    <source>
        <dbReference type="ARBA" id="ARBA00022741"/>
    </source>
</evidence>
<gene>
    <name evidence="5" type="ORF">G7Y82_13475</name>
</gene>
<evidence type="ECO:0000313" key="5">
    <source>
        <dbReference type="EMBL" id="NKF23326.1"/>
    </source>
</evidence>
<dbReference type="InterPro" id="IPR003778">
    <property type="entry name" value="CT_A_B"/>
</dbReference>
<reference evidence="5" key="1">
    <citation type="submission" date="2020-03" db="EMBL/GenBank/DDBJ databases">
        <title>Solimonas marina sp. nov., isolated from deep seawater of the Pacific Ocean.</title>
        <authorList>
            <person name="Liu X."/>
            <person name="Lai Q."/>
            <person name="Sun F."/>
            <person name="Gai Y."/>
            <person name="Li G."/>
            <person name="Shao Z."/>
        </authorList>
    </citation>
    <scope>NUCLEOTIDE SEQUENCE</scope>
    <source>
        <strain evidence="5">C16B3</strain>
    </source>
</reference>
<feature type="domain" description="Carboxyltransferase" evidence="4">
    <location>
        <begin position="24"/>
        <end position="302"/>
    </location>
</feature>
<accession>A0A969WDC8</accession>
<keyword evidence="2" id="KW-0378">Hydrolase</keyword>
<protein>
    <submittedName>
        <fullName evidence="5">Biotin-dependent carboxyltransferase family protein</fullName>
    </submittedName>
</protein>
<dbReference type="EMBL" id="JAAVXB010000007">
    <property type="protein sequence ID" value="NKF23326.1"/>
    <property type="molecule type" value="Genomic_DNA"/>
</dbReference>
<evidence type="ECO:0000313" key="6">
    <source>
        <dbReference type="Proteomes" id="UP000653472"/>
    </source>
</evidence>
<dbReference type="PANTHER" id="PTHR43309:SF4">
    <property type="entry name" value="CARBOXYLTRANSFERASE DOMAIN-CONTAINING PROTEIN"/>
    <property type="match status" value="1"/>
</dbReference>
<keyword evidence="3" id="KW-0067">ATP-binding</keyword>
<name>A0A969WDC8_9GAMM</name>
<dbReference type="Gene3D" id="2.40.100.10">
    <property type="entry name" value="Cyclophilin-like"/>
    <property type="match status" value="1"/>
</dbReference>
<dbReference type="NCBIfam" id="TIGR00724">
    <property type="entry name" value="urea_amlyse_rel"/>
    <property type="match status" value="1"/>
</dbReference>
<evidence type="ECO:0000256" key="3">
    <source>
        <dbReference type="ARBA" id="ARBA00022840"/>
    </source>
</evidence>
<evidence type="ECO:0000259" key="4">
    <source>
        <dbReference type="SMART" id="SM00797"/>
    </source>
</evidence>
<organism evidence="5 6">
    <name type="scientific">Solimonas marina</name>
    <dbReference type="NCBI Taxonomy" id="2714601"/>
    <lineage>
        <taxon>Bacteria</taxon>
        <taxon>Pseudomonadati</taxon>
        <taxon>Pseudomonadota</taxon>
        <taxon>Gammaproteobacteria</taxon>
        <taxon>Nevskiales</taxon>
        <taxon>Nevskiaceae</taxon>
        <taxon>Solimonas</taxon>
    </lineage>
</organism>
<dbReference type="SUPFAM" id="SSF50891">
    <property type="entry name" value="Cyclophilin-like"/>
    <property type="match status" value="1"/>
</dbReference>
<dbReference type="PANTHER" id="PTHR43309">
    <property type="entry name" value="5-OXOPROLINASE SUBUNIT C"/>
    <property type="match status" value="1"/>
</dbReference>
<evidence type="ECO:0000256" key="2">
    <source>
        <dbReference type="ARBA" id="ARBA00022801"/>
    </source>
</evidence>
<dbReference type="InterPro" id="IPR029000">
    <property type="entry name" value="Cyclophilin-like_dom_sf"/>
</dbReference>
<keyword evidence="1" id="KW-0547">Nucleotide-binding</keyword>
<dbReference type="GO" id="GO:0016787">
    <property type="term" value="F:hydrolase activity"/>
    <property type="evidence" value="ECO:0007669"/>
    <property type="project" value="UniProtKB-KW"/>
</dbReference>
<dbReference type="Pfam" id="PF02626">
    <property type="entry name" value="CT_A_B"/>
    <property type="match status" value="1"/>
</dbReference>